<keyword evidence="3" id="KW-1185">Reference proteome</keyword>
<evidence type="ECO:0008006" key="4">
    <source>
        <dbReference type="Google" id="ProtNLM"/>
    </source>
</evidence>
<organism evidence="2 3">
    <name type="scientific">Streptomyces lavenduligriseus</name>
    <dbReference type="NCBI Taxonomy" id="67315"/>
    <lineage>
        <taxon>Bacteria</taxon>
        <taxon>Bacillati</taxon>
        <taxon>Actinomycetota</taxon>
        <taxon>Actinomycetes</taxon>
        <taxon>Kitasatosporales</taxon>
        <taxon>Streptomycetaceae</taxon>
        <taxon>Streptomyces</taxon>
    </lineage>
</organism>
<evidence type="ECO:0000313" key="2">
    <source>
        <dbReference type="EMBL" id="MCL3998747.1"/>
    </source>
</evidence>
<dbReference type="Proteomes" id="UP001202052">
    <property type="component" value="Unassembled WGS sequence"/>
</dbReference>
<name>A0ABT0P4S7_9ACTN</name>
<dbReference type="SUPFAM" id="SSF56645">
    <property type="entry name" value="Acyl-CoA dehydrogenase NM domain-like"/>
    <property type="match status" value="1"/>
</dbReference>
<accession>A0ABT0P4S7</accession>
<dbReference type="InterPro" id="IPR009100">
    <property type="entry name" value="AcylCoA_DH/oxidase_NM_dom_sf"/>
</dbReference>
<protein>
    <recommendedName>
        <fullName evidence="4">Acyl-CoA dehydrogenase/oxidase N-terminal domain-containing protein</fullName>
    </recommendedName>
</protein>
<proteinExistence type="predicted"/>
<reference evidence="2 3" key="1">
    <citation type="submission" date="2022-05" db="EMBL/GenBank/DDBJ databases">
        <title>Genome Resource of Streptomyces lavenduligriseus GA1-1, a Strain with Broad-Spectrum Antifungal Activity against Phytopathogenic Fungi.</title>
        <authorList>
            <person name="Qi D."/>
        </authorList>
    </citation>
    <scope>NUCLEOTIDE SEQUENCE [LARGE SCALE GENOMIC DNA]</scope>
    <source>
        <strain evidence="2 3">GA1-1</strain>
    </source>
</reference>
<dbReference type="InterPro" id="IPR037069">
    <property type="entry name" value="AcylCoA_DH/ox_N_sf"/>
</dbReference>
<dbReference type="Gene3D" id="1.10.540.10">
    <property type="entry name" value="Acyl-CoA dehydrogenase/oxidase, N-terminal domain"/>
    <property type="match status" value="1"/>
</dbReference>
<dbReference type="EMBL" id="JAMCCK010000075">
    <property type="protein sequence ID" value="MCL3998747.1"/>
    <property type="molecule type" value="Genomic_DNA"/>
</dbReference>
<feature type="non-terminal residue" evidence="2">
    <location>
        <position position="144"/>
    </location>
</feature>
<dbReference type="RefSeq" id="WP_249493319.1">
    <property type="nucleotide sequence ID" value="NZ_JAMCCK010000075.1"/>
</dbReference>
<comment type="caution">
    <text evidence="2">The sequence shown here is derived from an EMBL/GenBank/DDBJ whole genome shotgun (WGS) entry which is preliminary data.</text>
</comment>
<sequence>MTTVAHTPPSGPQHTAADDIASVCEAARTHRAYGEKHSTLHLQVWQALRSSPLPRTALPKHCGGLEWDAPQILEAVRAVAAADPSAGWAAAIHAPAGAFLARLDPPLAKELCPPDQSKVEAPVIGGSSAPAGTTAPAGGRVRLQ</sequence>
<gene>
    <name evidence="2" type="ORF">M4438_35490</name>
</gene>
<feature type="compositionally biased region" description="Low complexity" evidence="1">
    <location>
        <begin position="125"/>
        <end position="144"/>
    </location>
</feature>
<evidence type="ECO:0000256" key="1">
    <source>
        <dbReference type="SAM" id="MobiDB-lite"/>
    </source>
</evidence>
<evidence type="ECO:0000313" key="3">
    <source>
        <dbReference type="Proteomes" id="UP001202052"/>
    </source>
</evidence>
<feature type="region of interest" description="Disordered" evidence="1">
    <location>
        <begin position="118"/>
        <end position="144"/>
    </location>
</feature>